<comment type="caution">
    <text evidence="2">The sequence shown here is derived from an EMBL/GenBank/DDBJ whole genome shotgun (WGS) entry which is preliminary data.</text>
</comment>
<feature type="region of interest" description="Disordered" evidence="1">
    <location>
        <begin position="136"/>
        <end position="180"/>
    </location>
</feature>
<sequence>MKRRIYTLFVVVLSGLISLALINCSRNIEAEPKLNYGSNLFYLKNTPIDFVIKPVKKPAIEGKFTAKPWGLVINENTGEININQSETGLKYTVTFTSTDQQTVLKTEFVISGMDYKDSIYVFTNNNHLAKPVFDEDENKTAPCNDSNNDGNEDQNQCEIDDPDLDDDGNQDEPSANSQGLAISKATGQIDLKQSLENGALGNNLTNGIFKDFKIYYRLNDASDRALNSITVRVFYFDTMNDIPANLLAELKAKQSNSTSIFFSNKTIENSGVKSVEGAMTVKKRPPYLVIVAR</sequence>
<keyword evidence="3" id="KW-1185">Reference proteome</keyword>
<gene>
    <name evidence="2" type="ORF">NF867_06985</name>
</gene>
<dbReference type="RefSeq" id="WP_252587082.1">
    <property type="nucleotide sequence ID" value="NZ_JAMWYS010000024.1"/>
</dbReference>
<proteinExistence type="predicted"/>
<feature type="compositionally biased region" description="Polar residues" evidence="1">
    <location>
        <begin position="141"/>
        <end position="157"/>
    </location>
</feature>
<dbReference type="Proteomes" id="UP001155182">
    <property type="component" value="Unassembled WGS sequence"/>
</dbReference>
<evidence type="ECO:0000313" key="3">
    <source>
        <dbReference type="Proteomes" id="UP001155182"/>
    </source>
</evidence>
<evidence type="ECO:0000313" key="2">
    <source>
        <dbReference type="EMBL" id="MCO4292599.1"/>
    </source>
</evidence>
<accession>A0A9X2JCJ6</accession>
<dbReference type="EMBL" id="JAMWYS010000024">
    <property type="protein sequence ID" value="MCO4292599.1"/>
    <property type="molecule type" value="Genomic_DNA"/>
</dbReference>
<organism evidence="2 3">
    <name type="scientific">Solitalea agri</name>
    <dbReference type="NCBI Taxonomy" id="2953739"/>
    <lineage>
        <taxon>Bacteria</taxon>
        <taxon>Pseudomonadati</taxon>
        <taxon>Bacteroidota</taxon>
        <taxon>Sphingobacteriia</taxon>
        <taxon>Sphingobacteriales</taxon>
        <taxon>Sphingobacteriaceae</taxon>
        <taxon>Solitalea</taxon>
    </lineage>
</organism>
<protein>
    <submittedName>
        <fullName evidence="2">Uncharacterized protein</fullName>
    </submittedName>
</protein>
<name>A0A9X2JCJ6_9SPHI</name>
<dbReference type="AlphaFoldDB" id="A0A9X2JCJ6"/>
<feature type="compositionally biased region" description="Acidic residues" evidence="1">
    <location>
        <begin position="158"/>
        <end position="170"/>
    </location>
</feature>
<reference evidence="2" key="1">
    <citation type="submission" date="2022-06" db="EMBL/GenBank/DDBJ databases">
        <title>Solitalea sp. MAHUQ-68 isolated from rhizospheric soil.</title>
        <authorList>
            <person name="Huq M.A."/>
        </authorList>
    </citation>
    <scope>NUCLEOTIDE SEQUENCE</scope>
    <source>
        <strain evidence="2">MAHUQ-68</strain>
    </source>
</reference>
<evidence type="ECO:0000256" key="1">
    <source>
        <dbReference type="SAM" id="MobiDB-lite"/>
    </source>
</evidence>